<dbReference type="Gene3D" id="2.60.40.10">
    <property type="entry name" value="Immunoglobulins"/>
    <property type="match status" value="2"/>
</dbReference>
<dbReference type="Gene3D" id="2.60.40.4070">
    <property type="match status" value="1"/>
</dbReference>
<dbReference type="InterPro" id="IPR025965">
    <property type="entry name" value="FlgD/Vpr_Ig-like"/>
</dbReference>
<protein>
    <submittedName>
        <fullName evidence="3">Por secretion system C-terminal sorting domain-containing protein</fullName>
    </submittedName>
</protein>
<dbReference type="InterPro" id="IPR013783">
    <property type="entry name" value="Ig-like_fold"/>
</dbReference>
<feature type="signal peptide" evidence="1">
    <location>
        <begin position="1"/>
        <end position="19"/>
    </location>
</feature>
<dbReference type="STRING" id="633813.SAMN04488087_0204"/>
<evidence type="ECO:0000313" key="3">
    <source>
        <dbReference type="EMBL" id="SHK08012.1"/>
    </source>
</evidence>
<dbReference type="AlphaFoldDB" id="A0A1M6PJ79"/>
<gene>
    <name evidence="3" type="ORF">SAMN04488087_0204</name>
</gene>
<dbReference type="EMBL" id="FRAU01000001">
    <property type="protein sequence ID" value="SHK08012.1"/>
    <property type="molecule type" value="Genomic_DNA"/>
</dbReference>
<feature type="chain" id="PRO_5012612918" evidence="1">
    <location>
        <begin position="20"/>
        <end position="829"/>
    </location>
</feature>
<sequence>MKLHFYGLLLMLWALPVSAQQPLFYGTPDTTGSLPIGWQAHFWTTTDQTPSPGSGGFSFVLHGRQADRLCTPVLDTRAAVLDTLSYRARRTRSYPALHLTVRASVDGGRTFPYVIAVAGAALPASASKWQIMRFPLPPQLSGTPALQLCFDALGGMTSSARLQLDDIRLYGSGQLHQRPFAIQPAQINAGFVAVGDTVMLPLYLRNQSDRTLTITLPAPPPPWTLTRHTMTLAPHQIDTLKLYVAPSQPDTFTATWMLPFEGDTLWIPLRVTATLPVHHLGWSTPHILARARDTVRLGLQLQLGGNAPTLQGLLLTAQLPHHAHTYLVLEPGASLPDPDRWTLQFTQQGNTLQLLLLGDATHTLSPGSYPELLRLQLGLADVPDTTRLQLTLQSVEAIAATPEAPSIGLALHPRRLHLTVRPRIAQAVLMPDTLRLPATPVGTRRSATVYLSNPGGERPLHARFYLSPDPTVTIVPDSIAVAPNDTVPLTVRFEPTLRNFGRRVASLHVQHDGLGSDTLLIIEATGTGGLGDATEEGAVDVADLQRGIRYVLGLEEPEAQDRLVLDVAPFPHGDGQLRLNDLGVLVQAIARNQWPDGHPLPVPPPFPRTSAKQDAPITLHLQPEPDGMTGLEIEAPRPFAALQLMLPPVAFDAARQALPANAHFRVENNPNHLALLMYRLDGAAFAPGRYRLGMLRDVKADTLHLLRWVAVDAIGRYLSTTVQVARATPVEPAASPPLFFPPYPQPFAPTRHTALILSGTLPTPSAFTLEVFDLLGRRLTYTQGHLPAGAFQYHWNGRDLQGRRLPPGLYLLRLRTASLTQTFPVVIIH</sequence>
<organism evidence="3 4">
    <name type="scientific">Rhodothermus profundi</name>
    <dbReference type="NCBI Taxonomy" id="633813"/>
    <lineage>
        <taxon>Bacteria</taxon>
        <taxon>Pseudomonadati</taxon>
        <taxon>Rhodothermota</taxon>
        <taxon>Rhodothermia</taxon>
        <taxon>Rhodothermales</taxon>
        <taxon>Rhodothermaceae</taxon>
        <taxon>Rhodothermus</taxon>
    </lineage>
</organism>
<evidence type="ECO:0000259" key="2">
    <source>
        <dbReference type="Pfam" id="PF13860"/>
    </source>
</evidence>
<dbReference type="OrthoDB" id="610424at2"/>
<keyword evidence="1" id="KW-0732">Signal</keyword>
<evidence type="ECO:0000256" key="1">
    <source>
        <dbReference type="SAM" id="SignalP"/>
    </source>
</evidence>
<accession>A0A1M6PJ79</accession>
<feature type="domain" description="FlgD/Vpr Ig-like" evidence="2">
    <location>
        <begin position="761"/>
        <end position="815"/>
    </location>
</feature>
<reference evidence="4" key="1">
    <citation type="submission" date="2016-11" db="EMBL/GenBank/DDBJ databases">
        <authorList>
            <person name="Varghese N."/>
            <person name="Submissions S."/>
        </authorList>
    </citation>
    <scope>NUCLEOTIDE SEQUENCE [LARGE SCALE GENOMIC DNA]</scope>
    <source>
        <strain evidence="4">DSM 22212</strain>
    </source>
</reference>
<evidence type="ECO:0000313" key="4">
    <source>
        <dbReference type="Proteomes" id="UP000185812"/>
    </source>
</evidence>
<proteinExistence type="predicted"/>
<name>A0A1M6PJ79_9BACT</name>
<dbReference type="RefSeq" id="WP_072714036.1">
    <property type="nucleotide sequence ID" value="NZ_FRAU01000001.1"/>
</dbReference>
<dbReference type="Pfam" id="PF13860">
    <property type="entry name" value="FlgD_ig"/>
    <property type="match status" value="1"/>
</dbReference>
<keyword evidence="4" id="KW-1185">Reference proteome</keyword>
<dbReference type="Proteomes" id="UP000185812">
    <property type="component" value="Unassembled WGS sequence"/>
</dbReference>